<name>B2ICQ5_BEII9</name>
<keyword evidence="6" id="KW-1185">Reference proteome</keyword>
<dbReference type="HOGENOM" id="CLU_171894_1_0_5"/>
<keyword evidence="2" id="KW-0574">Periplasm</keyword>
<dbReference type="eggNOG" id="ENOG50340IV">
    <property type="taxonomic scope" value="Bacteria"/>
</dbReference>
<dbReference type="KEGG" id="bid:Bind_1699"/>
<dbReference type="InterPro" id="IPR010486">
    <property type="entry name" value="HNS-dep_expression_A/B"/>
</dbReference>
<reference evidence="5 6" key="2">
    <citation type="journal article" date="2010" name="J. Bacteriol.">
        <title>Complete genome sequence of Beijerinckia indica subsp. indica.</title>
        <authorList>
            <person name="Tamas I."/>
            <person name="Dedysh S.N."/>
            <person name="Liesack W."/>
            <person name="Stott M.B."/>
            <person name="Alam M."/>
            <person name="Murrell J.C."/>
            <person name="Dunfield P.F."/>
        </authorList>
    </citation>
    <scope>NUCLEOTIDE SEQUENCE [LARGE SCALE GENOMIC DNA]</scope>
    <source>
        <strain evidence="6">ATCC 9039 / DSM 1715 / NCIMB 8712</strain>
    </source>
</reference>
<organism evidence="5 6">
    <name type="scientific">Beijerinckia indica subsp. indica (strain ATCC 9039 / DSM 1715 / NCIMB 8712)</name>
    <dbReference type="NCBI Taxonomy" id="395963"/>
    <lineage>
        <taxon>Bacteria</taxon>
        <taxon>Pseudomonadati</taxon>
        <taxon>Pseudomonadota</taxon>
        <taxon>Alphaproteobacteria</taxon>
        <taxon>Hyphomicrobiales</taxon>
        <taxon>Beijerinckiaceae</taxon>
        <taxon>Beijerinckia</taxon>
    </lineage>
</organism>
<dbReference type="OrthoDB" id="8238074at2"/>
<protein>
    <recommendedName>
        <fullName evidence="7">Acid stress chaperone HdeB</fullName>
    </recommendedName>
</protein>
<evidence type="ECO:0000256" key="1">
    <source>
        <dbReference type="ARBA" id="ARBA00022729"/>
    </source>
</evidence>
<dbReference type="AlphaFoldDB" id="B2ICQ5"/>
<evidence type="ECO:0000256" key="4">
    <source>
        <dbReference type="SAM" id="SignalP"/>
    </source>
</evidence>
<feature type="signal peptide" evidence="4">
    <location>
        <begin position="1"/>
        <end position="21"/>
    </location>
</feature>
<gene>
    <name evidence="5" type="ordered locus">Bind_1699</name>
</gene>
<keyword evidence="3" id="KW-0143">Chaperone</keyword>
<accession>B2ICQ5</accession>
<sequence>MRKLALFAAAMMTISAIPAKAQVMIDMSLVTCKQFLDSDAERAAILASWMGGYFSASKNLSTVDLRYVERNTKKVINYCEANKSKTLMSAVEKNYR</sequence>
<dbReference type="RefSeq" id="WP_012384686.1">
    <property type="nucleotide sequence ID" value="NC_010581.1"/>
</dbReference>
<dbReference type="Pfam" id="PF06411">
    <property type="entry name" value="HdeA"/>
    <property type="match status" value="1"/>
</dbReference>
<feature type="chain" id="PRO_5002778684" description="Acid stress chaperone HdeB" evidence="4">
    <location>
        <begin position="22"/>
        <end position="96"/>
    </location>
</feature>
<dbReference type="EMBL" id="CP001016">
    <property type="protein sequence ID" value="ACB95329.1"/>
    <property type="molecule type" value="Genomic_DNA"/>
</dbReference>
<keyword evidence="1 4" id="KW-0732">Signal</keyword>
<evidence type="ECO:0008006" key="7">
    <source>
        <dbReference type="Google" id="ProtNLM"/>
    </source>
</evidence>
<evidence type="ECO:0000313" key="6">
    <source>
        <dbReference type="Proteomes" id="UP000001695"/>
    </source>
</evidence>
<dbReference type="InterPro" id="IPR038303">
    <property type="entry name" value="HdeA/HdeB_sf"/>
</dbReference>
<evidence type="ECO:0000256" key="2">
    <source>
        <dbReference type="ARBA" id="ARBA00022764"/>
    </source>
</evidence>
<dbReference type="Proteomes" id="UP000001695">
    <property type="component" value="Chromosome"/>
</dbReference>
<evidence type="ECO:0000313" key="5">
    <source>
        <dbReference type="EMBL" id="ACB95329.1"/>
    </source>
</evidence>
<reference evidence="6" key="1">
    <citation type="submission" date="2008-03" db="EMBL/GenBank/DDBJ databases">
        <title>Complete sequence of chromosome of Beijerinckia indica subsp. indica ATCC 9039.</title>
        <authorList>
            <consortium name="US DOE Joint Genome Institute"/>
            <person name="Copeland A."/>
            <person name="Lucas S."/>
            <person name="Lapidus A."/>
            <person name="Glavina del Rio T."/>
            <person name="Dalin E."/>
            <person name="Tice H."/>
            <person name="Bruce D."/>
            <person name="Goodwin L."/>
            <person name="Pitluck S."/>
            <person name="LaButti K."/>
            <person name="Schmutz J."/>
            <person name="Larimer F."/>
            <person name="Land M."/>
            <person name="Hauser L."/>
            <person name="Kyrpides N."/>
            <person name="Mikhailova N."/>
            <person name="Dunfield P.F."/>
            <person name="Dedysh S.N."/>
            <person name="Liesack W."/>
            <person name="Saw J.H."/>
            <person name="Alam M."/>
            <person name="Chen Y."/>
            <person name="Murrell J.C."/>
            <person name="Richardson P."/>
        </authorList>
    </citation>
    <scope>NUCLEOTIDE SEQUENCE [LARGE SCALE GENOMIC DNA]</scope>
    <source>
        <strain evidence="6">ATCC 9039 / DSM 1715 / NCIMB 8712</strain>
    </source>
</reference>
<evidence type="ECO:0000256" key="3">
    <source>
        <dbReference type="ARBA" id="ARBA00023186"/>
    </source>
</evidence>
<proteinExistence type="predicted"/>
<dbReference type="Gene3D" id="1.10.890.10">
    <property type="entry name" value="HNS-dependent expression A"/>
    <property type="match status" value="1"/>
</dbReference>